<dbReference type="InterPro" id="IPR017871">
    <property type="entry name" value="ABC_transporter-like_CS"/>
</dbReference>
<dbReference type="Proteomes" id="UP001056429">
    <property type="component" value="Unassembled WGS sequence"/>
</dbReference>
<evidence type="ECO:0000313" key="5">
    <source>
        <dbReference type="EMBL" id="MCM1990325.1"/>
    </source>
</evidence>
<proteinExistence type="predicted"/>
<dbReference type="SMART" id="SM00382">
    <property type="entry name" value="AAA"/>
    <property type="match status" value="1"/>
</dbReference>
<organism evidence="5 6">
    <name type="scientific">Oceanirhabdus seepicola</name>
    <dbReference type="NCBI Taxonomy" id="2828781"/>
    <lineage>
        <taxon>Bacteria</taxon>
        <taxon>Bacillati</taxon>
        <taxon>Bacillota</taxon>
        <taxon>Clostridia</taxon>
        <taxon>Eubacteriales</taxon>
        <taxon>Clostridiaceae</taxon>
        <taxon>Oceanirhabdus</taxon>
    </lineage>
</organism>
<evidence type="ECO:0000259" key="4">
    <source>
        <dbReference type="PROSITE" id="PS50893"/>
    </source>
</evidence>
<evidence type="ECO:0000313" key="6">
    <source>
        <dbReference type="Proteomes" id="UP001056429"/>
    </source>
</evidence>
<comment type="caution">
    <text evidence="5">The sequence shown here is derived from an EMBL/GenBank/DDBJ whole genome shotgun (WGS) entry which is preliminary data.</text>
</comment>
<dbReference type="InterPro" id="IPR027417">
    <property type="entry name" value="P-loop_NTPase"/>
</dbReference>
<keyword evidence="2" id="KW-0547">Nucleotide-binding</keyword>
<dbReference type="GO" id="GO:0005524">
    <property type="term" value="F:ATP binding"/>
    <property type="evidence" value="ECO:0007669"/>
    <property type="project" value="UniProtKB-KW"/>
</dbReference>
<dbReference type="Gene3D" id="3.40.50.300">
    <property type="entry name" value="P-loop containing nucleotide triphosphate hydrolases"/>
    <property type="match status" value="1"/>
</dbReference>
<evidence type="ECO:0000256" key="1">
    <source>
        <dbReference type="ARBA" id="ARBA00022448"/>
    </source>
</evidence>
<reference evidence="5" key="1">
    <citation type="journal article" date="2021" name="mSystems">
        <title>Bacteria and Archaea Synergistically Convert Glycine Betaine to Biogenic Methane in the Formosa Cold Seep of the South China Sea.</title>
        <authorList>
            <person name="Li L."/>
            <person name="Zhang W."/>
            <person name="Zhang S."/>
            <person name="Song L."/>
            <person name="Sun Q."/>
            <person name="Zhang H."/>
            <person name="Xiang H."/>
            <person name="Dong X."/>
        </authorList>
    </citation>
    <scope>NUCLEOTIDE SEQUENCE</scope>
    <source>
        <strain evidence="5">ZWT</strain>
    </source>
</reference>
<reference evidence="5" key="2">
    <citation type="submission" date="2021-04" db="EMBL/GenBank/DDBJ databases">
        <authorList>
            <person name="Dong X."/>
        </authorList>
    </citation>
    <scope>NUCLEOTIDE SEQUENCE</scope>
    <source>
        <strain evidence="5">ZWT</strain>
    </source>
</reference>
<protein>
    <submittedName>
        <fullName evidence="5">ABC transporter ATP-binding protein</fullName>
    </submittedName>
</protein>
<dbReference type="GO" id="GO:0016887">
    <property type="term" value="F:ATP hydrolysis activity"/>
    <property type="evidence" value="ECO:0007669"/>
    <property type="project" value="InterPro"/>
</dbReference>
<keyword evidence="3 5" id="KW-0067">ATP-binding</keyword>
<dbReference type="AlphaFoldDB" id="A0A9J6P3D9"/>
<dbReference type="InterPro" id="IPR003439">
    <property type="entry name" value="ABC_transporter-like_ATP-bd"/>
</dbReference>
<sequence length="314" mass="35655">MSYIEIKNLTKRFNDNLALDNVSFNIEKGQIFGLLGPNGAGKSTLINIMCGLLKGSNGDILIDSNSVQKNSLKTKEYIGFVPQEIVLHQKLSLLDNLKYWGEMYGLKGKLLKERMEEALELTGLKERKKDKVKTFSGGMKRRLNIACAIMHHPKILIMDEPTVGIDPQSRNHILEFTKKMNKEYGTTIIYTSHYMEEVEQICNDIAIIDMGNVIANGTKKEIKRLVSNENNIEVVIEDFNESVVLILKEIKGIKDCFYDEKNKTLNVVVIEDGYSMEDIMKELMNSKVKIKSISIIEPNLESVFLSLTGKKLRD</sequence>
<gene>
    <name evidence="5" type="ORF">KDK92_11315</name>
</gene>
<dbReference type="RefSeq" id="WP_250859360.1">
    <property type="nucleotide sequence ID" value="NZ_JAGSOJ010000002.1"/>
</dbReference>
<dbReference type="PROSITE" id="PS50893">
    <property type="entry name" value="ABC_TRANSPORTER_2"/>
    <property type="match status" value="1"/>
</dbReference>
<dbReference type="InterPro" id="IPR025302">
    <property type="entry name" value="DrrA1/2-like_C"/>
</dbReference>
<dbReference type="Pfam" id="PF00005">
    <property type="entry name" value="ABC_tran"/>
    <property type="match status" value="1"/>
</dbReference>
<dbReference type="PANTHER" id="PTHR43582:SF2">
    <property type="entry name" value="LINEARMYCIN RESISTANCE ATP-BINDING PROTEIN LNRL"/>
    <property type="match status" value="1"/>
</dbReference>
<keyword evidence="1" id="KW-0813">Transport</keyword>
<accession>A0A9J6P3D9</accession>
<dbReference type="Pfam" id="PF13732">
    <property type="entry name" value="DrrA1-3_C"/>
    <property type="match status" value="1"/>
</dbReference>
<dbReference type="PROSITE" id="PS00211">
    <property type="entry name" value="ABC_TRANSPORTER_1"/>
    <property type="match status" value="1"/>
</dbReference>
<name>A0A9J6P3D9_9CLOT</name>
<dbReference type="SUPFAM" id="SSF52540">
    <property type="entry name" value="P-loop containing nucleoside triphosphate hydrolases"/>
    <property type="match status" value="1"/>
</dbReference>
<dbReference type="EMBL" id="JAGSOJ010000002">
    <property type="protein sequence ID" value="MCM1990325.1"/>
    <property type="molecule type" value="Genomic_DNA"/>
</dbReference>
<keyword evidence="6" id="KW-1185">Reference proteome</keyword>
<feature type="domain" description="ABC transporter" evidence="4">
    <location>
        <begin position="4"/>
        <end position="235"/>
    </location>
</feature>
<dbReference type="InterPro" id="IPR003593">
    <property type="entry name" value="AAA+_ATPase"/>
</dbReference>
<dbReference type="PANTHER" id="PTHR43582">
    <property type="entry name" value="LINEARMYCIN RESISTANCE ATP-BINDING PROTEIN LNRL"/>
    <property type="match status" value="1"/>
</dbReference>
<evidence type="ECO:0000256" key="3">
    <source>
        <dbReference type="ARBA" id="ARBA00022840"/>
    </source>
</evidence>
<evidence type="ECO:0000256" key="2">
    <source>
        <dbReference type="ARBA" id="ARBA00022741"/>
    </source>
</evidence>